<feature type="region of interest" description="Disordered" evidence="1">
    <location>
        <begin position="610"/>
        <end position="631"/>
    </location>
</feature>
<organism evidence="2 3">
    <name type="scientific">Haemaphysalis longicornis</name>
    <name type="common">Bush tick</name>
    <dbReference type="NCBI Taxonomy" id="44386"/>
    <lineage>
        <taxon>Eukaryota</taxon>
        <taxon>Metazoa</taxon>
        <taxon>Ecdysozoa</taxon>
        <taxon>Arthropoda</taxon>
        <taxon>Chelicerata</taxon>
        <taxon>Arachnida</taxon>
        <taxon>Acari</taxon>
        <taxon>Parasitiformes</taxon>
        <taxon>Ixodida</taxon>
        <taxon>Ixodoidea</taxon>
        <taxon>Ixodidae</taxon>
        <taxon>Haemaphysalinae</taxon>
        <taxon>Haemaphysalis</taxon>
    </lineage>
</organism>
<proteinExistence type="predicted"/>
<dbReference type="OMA" id="LEWSTAC"/>
<keyword evidence="3" id="KW-1185">Reference proteome</keyword>
<comment type="caution">
    <text evidence="2">The sequence shown here is derived from an EMBL/GenBank/DDBJ whole genome shotgun (WGS) entry which is preliminary data.</text>
</comment>
<feature type="compositionally biased region" description="Polar residues" evidence="1">
    <location>
        <begin position="244"/>
        <end position="253"/>
    </location>
</feature>
<evidence type="ECO:0000313" key="2">
    <source>
        <dbReference type="EMBL" id="KAH9360509.1"/>
    </source>
</evidence>
<feature type="region of interest" description="Disordered" evidence="1">
    <location>
        <begin position="191"/>
        <end position="268"/>
    </location>
</feature>
<dbReference type="VEuPathDB" id="VectorBase:HLOH_061015"/>
<reference evidence="2 3" key="1">
    <citation type="journal article" date="2020" name="Cell">
        <title>Large-Scale Comparative Analyses of Tick Genomes Elucidate Their Genetic Diversity and Vector Capacities.</title>
        <authorList>
            <consortium name="Tick Genome and Microbiome Consortium (TIGMIC)"/>
            <person name="Jia N."/>
            <person name="Wang J."/>
            <person name="Shi W."/>
            <person name="Du L."/>
            <person name="Sun Y."/>
            <person name="Zhan W."/>
            <person name="Jiang J.F."/>
            <person name="Wang Q."/>
            <person name="Zhang B."/>
            <person name="Ji P."/>
            <person name="Bell-Sakyi L."/>
            <person name="Cui X.M."/>
            <person name="Yuan T.T."/>
            <person name="Jiang B.G."/>
            <person name="Yang W.F."/>
            <person name="Lam T.T."/>
            <person name="Chang Q.C."/>
            <person name="Ding S.J."/>
            <person name="Wang X.J."/>
            <person name="Zhu J.G."/>
            <person name="Ruan X.D."/>
            <person name="Zhao L."/>
            <person name="Wei J.T."/>
            <person name="Ye R.Z."/>
            <person name="Que T.C."/>
            <person name="Du C.H."/>
            <person name="Zhou Y.H."/>
            <person name="Cheng J.X."/>
            <person name="Dai P.F."/>
            <person name="Guo W.B."/>
            <person name="Han X.H."/>
            <person name="Huang E.J."/>
            <person name="Li L.F."/>
            <person name="Wei W."/>
            <person name="Gao Y.C."/>
            <person name="Liu J.Z."/>
            <person name="Shao H.Z."/>
            <person name="Wang X."/>
            <person name="Wang C.C."/>
            <person name="Yang T.C."/>
            <person name="Huo Q.B."/>
            <person name="Li W."/>
            <person name="Chen H.Y."/>
            <person name="Chen S.E."/>
            <person name="Zhou L.G."/>
            <person name="Ni X.B."/>
            <person name="Tian J.H."/>
            <person name="Sheng Y."/>
            <person name="Liu T."/>
            <person name="Pan Y.S."/>
            <person name="Xia L.Y."/>
            <person name="Li J."/>
            <person name="Zhao F."/>
            <person name="Cao W.C."/>
        </authorList>
    </citation>
    <scope>NUCLEOTIDE SEQUENCE [LARGE SCALE GENOMIC DNA]</scope>
    <source>
        <strain evidence="2">HaeL-2018</strain>
    </source>
</reference>
<feature type="compositionally biased region" description="Basic and acidic residues" evidence="1">
    <location>
        <begin position="141"/>
        <end position="154"/>
    </location>
</feature>
<evidence type="ECO:0000313" key="3">
    <source>
        <dbReference type="Proteomes" id="UP000821853"/>
    </source>
</evidence>
<evidence type="ECO:0000256" key="1">
    <source>
        <dbReference type="SAM" id="MobiDB-lite"/>
    </source>
</evidence>
<name>A0A9J6FC34_HAELO</name>
<dbReference type="EMBL" id="JABSTR010000001">
    <property type="protein sequence ID" value="KAH9360509.1"/>
    <property type="molecule type" value="Genomic_DNA"/>
</dbReference>
<dbReference type="AlphaFoldDB" id="A0A9J6FC34"/>
<dbReference type="Proteomes" id="UP000821853">
    <property type="component" value="Chromosome 1"/>
</dbReference>
<gene>
    <name evidence="2" type="ORF">HPB48_018328</name>
</gene>
<sequence length="802" mass="87825">MPTHQVRCDHCGRWAYLEETEYKTYREARGADGYVCRLCSRDDALAVKLSALEAETEKLRGVVAQLQVQILSLTTTTGRNAEFGAACCGRRGLEHETGQSTQVHLNLEAASPRVIESTPELDTPDVCARRDQHNTSLGEQAKLESPDSPGRESLEPAPEDPVISLDMVSHGLGDNSAQEAEISGVHVEEVGGEAENEGAQSTEDGRHSCTDAPNAALTLQSKERKELPSQKEKVRGRRGDNQRESTFSTTPRSTPGHREAAQQDIHLEQHVSRPTVQGRMPTRSGGNWVFPARSARREVLIVGDANVGKMATAILEAMDSPGAVGLLYGRKATTATAFKYIASSANGVVDDIVVCSIPEVATKGEEVRAAILLANARIRKWCRRTRRRFIDLSRGWQDTMLEKDGLYSLEGAGFVAAKIAEATLPFLGERWQNHQRKPVEPTYVTPPVQQAPNNGTLGLLSASITAAQSVPPQSLAQMTPLLQFSQPTLAPREGVPWRPTIGMLPMQPLQGPPPPESMIPAVQAPMAFWRAQPSVPVRNSGLEEVNQSAIEAMRTANKPAGAAISGAPPPMPPPPPFHRPAQSPRVSPHLPMAHPIPPPWSDGHHQMLPRQSPSTVLATPPQGPHSVHTVPTWRPIRPPVWNPQSDMPAIYSAVGDMEDYGKLQRRLSQLEWSTACDQEPAEQQHARAVQKRVRESETAEWRLAMGEKSTLQLYRDNKTAICREAMFHDSTDGGLLFEARAGALRTLTYRRRYESSPDVQAARCRVCGEAEESIEHIVLLCDSLQPKHPDGVPPPVATLRCR</sequence>
<feature type="region of interest" description="Disordered" evidence="1">
    <location>
        <begin position="134"/>
        <end position="158"/>
    </location>
</feature>
<accession>A0A9J6FC34</accession>
<feature type="compositionally biased region" description="Basic and acidic residues" evidence="1">
    <location>
        <begin position="221"/>
        <end position="243"/>
    </location>
</feature>
<protein>
    <submittedName>
        <fullName evidence="2">Uncharacterized protein</fullName>
    </submittedName>
</protein>
<feature type="compositionally biased region" description="Basic and acidic residues" evidence="1">
    <location>
        <begin position="256"/>
        <end position="268"/>
    </location>
</feature>